<dbReference type="EMBL" id="VBTY01000067">
    <property type="protein sequence ID" value="MDG3494852.1"/>
    <property type="molecule type" value="Genomic_DNA"/>
</dbReference>
<gene>
    <name evidence="2" type="ORF">FEV09_09815</name>
</gene>
<evidence type="ECO:0000256" key="1">
    <source>
        <dbReference type="SAM" id="MobiDB-lite"/>
    </source>
</evidence>
<feature type="region of interest" description="Disordered" evidence="1">
    <location>
        <begin position="52"/>
        <end position="77"/>
    </location>
</feature>
<evidence type="ECO:0000313" key="2">
    <source>
        <dbReference type="EMBL" id="MDG3494852.1"/>
    </source>
</evidence>
<comment type="caution">
    <text evidence="2">The sequence shown here is derived from an EMBL/GenBank/DDBJ whole genome shotgun (WGS) entry which is preliminary data.</text>
</comment>
<dbReference type="Proteomes" id="UP001152872">
    <property type="component" value="Unassembled WGS sequence"/>
</dbReference>
<feature type="compositionally biased region" description="Low complexity" evidence="1">
    <location>
        <begin position="66"/>
        <end position="77"/>
    </location>
</feature>
<accession>A0A9X4M7A4</accession>
<dbReference type="AlphaFoldDB" id="A0A9X4M7A4"/>
<protein>
    <submittedName>
        <fullName evidence="2">Uncharacterized protein</fullName>
    </submittedName>
</protein>
<evidence type="ECO:0000313" key="3">
    <source>
        <dbReference type="Proteomes" id="UP001152872"/>
    </source>
</evidence>
<organism evidence="2 3">
    <name type="scientific">Pseudanabaena catenata USMAC16</name>
    <dbReference type="NCBI Taxonomy" id="1855837"/>
    <lineage>
        <taxon>Bacteria</taxon>
        <taxon>Bacillati</taxon>
        <taxon>Cyanobacteriota</taxon>
        <taxon>Cyanophyceae</taxon>
        <taxon>Pseudanabaenales</taxon>
        <taxon>Pseudanabaenaceae</taxon>
        <taxon>Pseudanabaena</taxon>
    </lineage>
</organism>
<keyword evidence="3" id="KW-1185">Reference proteome</keyword>
<sequence>MKPYSPISQHQIGYPQVGQCANALVISGFATTILGEDTMEIRDDIFGDRDNLEPCERSAKQGGSLRESLASSSRFTSSSRVINAIHPETYPSGRYRNIAVPT</sequence>
<dbReference type="RefSeq" id="WP_009626949.1">
    <property type="nucleotide sequence ID" value="NZ_VBTY01000067.1"/>
</dbReference>
<proteinExistence type="predicted"/>
<name>A0A9X4M7A4_9CYAN</name>
<reference evidence="2" key="1">
    <citation type="submission" date="2019-05" db="EMBL/GenBank/DDBJ databases">
        <title>Whole genome sequencing of Pseudanabaena catenata USMAC16.</title>
        <authorList>
            <person name="Khan Z."/>
            <person name="Omar W.M."/>
            <person name="Convey P."/>
            <person name="Merican F."/>
            <person name="Najimudin N."/>
        </authorList>
    </citation>
    <scope>NUCLEOTIDE SEQUENCE</scope>
    <source>
        <strain evidence="2">USMAC16</strain>
    </source>
</reference>